<dbReference type="InterPro" id="IPR019954">
    <property type="entry name" value="Ubiquitin_CS"/>
</dbReference>
<dbReference type="PROSITE" id="PS00299">
    <property type="entry name" value="UBIQUITIN_1"/>
    <property type="match status" value="1"/>
</dbReference>
<evidence type="ECO:0000313" key="5">
    <source>
        <dbReference type="Proteomes" id="UP000015105"/>
    </source>
</evidence>
<keyword evidence="1" id="KW-1017">Isopeptide bond</keyword>
<dbReference type="FunFam" id="3.10.20.90:FF:000211">
    <property type="entry name" value="Polyubiquitin 9"/>
    <property type="match status" value="1"/>
</dbReference>
<dbReference type="Gramene" id="AET3Gv21175100.2">
    <property type="protein sequence ID" value="AET3Gv21175100.2"/>
    <property type="gene ID" value="AET3Gv21175100"/>
</dbReference>
<dbReference type="FunFam" id="3.10.20.90:FF:000160">
    <property type="entry name" value="Polyubiquitin-C"/>
    <property type="match status" value="2"/>
</dbReference>
<keyword evidence="5" id="KW-1185">Reference proteome</keyword>
<evidence type="ECO:0000259" key="3">
    <source>
        <dbReference type="PROSITE" id="PS50053"/>
    </source>
</evidence>
<feature type="domain" description="Ubiquitin-like" evidence="3">
    <location>
        <begin position="266"/>
        <end position="338"/>
    </location>
</feature>
<reference evidence="4" key="4">
    <citation type="submission" date="2019-03" db="UniProtKB">
        <authorList>
            <consortium name="EnsemblPlants"/>
        </authorList>
    </citation>
    <scope>IDENTIFICATION</scope>
</reference>
<dbReference type="PRINTS" id="PR00348">
    <property type="entry name" value="UBIQUITIN"/>
</dbReference>
<reference evidence="5" key="1">
    <citation type="journal article" date="2014" name="Science">
        <title>Ancient hybridizations among the ancestral genomes of bread wheat.</title>
        <authorList>
            <consortium name="International Wheat Genome Sequencing Consortium,"/>
            <person name="Marcussen T."/>
            <person name="Sandve S.R."/>
            <person name="Heier L."/>
            <person name="Spannagl M."/>
            <person name="Pfeifer M."/>
            <person name="Jakobsen K.S."/>
            <person name="Wulff B.B."/>
            <person name="Steuernagel B."/>
            <person name="Mayer K.F."/>
            <person name="Olsen O.A."/>
        </authorList>
    </citation>
    <scope>NUCLEOTIDE SEQUENCE [LARGE SCALE GENOMIC DNA]</scope>
    <source>
        <strain evidence="5">cv. AL8/78</strain>
    </source>
</reference>
<dbReference type="PANTHER" id="PTHR10666">
    <property type="entry name" value="UBIQUITIN"/>
    <property type="match status" value="1"/>
</dbReference>
<proteinExistence type="predicted"/>
<reference evidence="4" key="5">
    <citation type="journal article" date="2021" name="G3 (Bethesda)">
        <title>Aegilops tauschii genome assembly Aet v5.0 features greater sequence contiguity and improved annotation.</title>
        <authorList>
            <person name="Wang L."/>
            <person name="Zhu T."/>
            <person name="Rodriguez J.C."/>
            <person name="Deal K.R."/>
            <person name="Dubcovsky J."/>
            <person name="McGuire P.E."/>
            <person name="Lux T."/>
            <person name="Spannagl M."/>
            <person name="Mayer K.F.X."/>
            <person name="Baldrich P."/>
            <person name="Meyers B.C."/>
            <person name="Huo N."/>
            <person name="Gu Y.Q."/>
            <person name="Zhou H."/>
            <person name="Devos K.M."/>
            <person name="Bennetzen J.L."/>
            <person name="Unver T."/>
            <person name="Budak H."/>
            <person name="Gulick P.J."/>
            <person name="Galiba G."/>
            <person name="Kalapos B."/>
            <person name="Nelson D.R."/>
            <person name="Li P."/>
            <person name="You F.M."/>
            <person name="Luo M.C."/>
            <person name="Dvorak J."/>
        </authorList>
    </citation>
    <scope>NUCLEOTIDE SEQUENCE [LARGE SCALE GENOMIC DNA]</scope>
    <source>
        <strain evidence="4">cv. AL8/78</strain>
    </source>
</reference>
<dbReference type="SMART" id="SM00213">
    <property type="entry name" value="UBQ"/>
    <property type="match status" value="5"/>
</dbReference>
<dbReference type="InterPro" id="IPR050158">
    <property type="entry name" value="Ubiquitin_ubiquitin-like"/>
</dbReference>
<dbReference type="InterPro" id="IPR019956">
    <property type="entry name" value="Ubiquitin_dom"/>
</dbReference>
<keyword evidence="2" id="KW-0832">Ubl conjugation</keyword>
<feature type="domain" description="Ubiquitin-like" evidence="3">
    <location>
        <begin position="42"/>
        <end position="103"/>
    </location>
</feature>
<feature type="domain" description="Ubiquitin-like" evidence="3">
    <location>
        <begin position="190"/>
        <end position="261"/>
    </location>
</feature>
<dbReference type="InterPro" id="IPR000626">
    <property type="entry name" value="Ubiquitin-like_dom"/>
</dbReference>
<dbReference type="GO" id="GO:0003729">
    <property type="term" value="F:mRNA binding"/>
    <property type="evidence" value="ECO:0007669"/>
    <property type="project" value="UniProtKB-ARBA"/>
</dbReference>
<dbReference type="SUPFAM" id="SSF54236">
    <property type="entry name" value="Ubiquitin-like"/>
    <property type="match status" value="5"/>
</dbReference>
<sequence>DTPCLCESFPGTEIQICFSESLLAFKYCLTIGDVWFASSSGMRIFVKTPTGSTICLKVHSSDTLYTVKAKIQQQYRLFFDGVQLEDNRTLADYGIQHDSTIDLQEKMQIYVTETRAGRTITLEVDSLDTISNVKSKIQDMEGFPKGQQCLIFANKQLEDDKRTLADHNIWKESTLLLVLRPCRPGASRMMHIFVKPLKGKTLTLEVESSYTIDNVKVKIYEQKGTCPSQQRLIFAGKQLEDGRTLADYNIQSENTVHLVYRLCEKMQIFVTETLKGRTITLEVDSLDTIDKVKAKIEDIERFPKVQQCLIFVNKQLEDDRRTLADHNISKGSTLLLILLPCRPGESRMIQIFVKSLDGKTLTLEVGSSDTINSVKVKIYEKESIPPRQQRILFRGEQLEDQRTLADYKIQSESTITLVLRLCGC</sequence>
<feature type="domain" description="Ubiquitin-like" evidence="3">
    <location>
        <begin position="349"/>
        <end position="424"/>
    </location>
</feature>
<dbReference type="Proteomes" id="UP000015105">
    <property type="component" value="Chromosome 3D"/>
</dbReference>
<dbReference type="PROSITE" id="PS50053">
    <property type="entry name" value="UBIQUITIN_2"/>
    <property type="match status" value="5"/>
</dbReference>
<accession>A0A453GS11</accession>
<dbReference type="AlphaFoldDB" id="A0A453GS11"/>
<organism evidence="4 5">
    <name type="scientific">Aegilops tauschii subsp. strangulata</name>
    <name type="common">Goatgrass</name>
    <dbReference type="NCBI Taxonomy" id="200361"/>
    <lineage>
        <taxon>Eukaryota</taxon>
        <taxon>Viridiplantae</taxon>
        <taxon>Streptophyta</taxon>
        <taxon>Embryophyta</taxon>
        <taxon>Tracheophyta</taxon>
        <taxon>Spermatophyta</taxon>
        <taxon>Magnoliopsida</taxon>
        <taxon>Liliopsida</taxon>
        <taxon>Poales</taxon>
        <taxon>Poaceae</taxon>
        <taxon>BOP clade</taxon>
        <taxon>Pooideae</taxon>
        <taxon>Triticodae</taxon>
        <taxon>Triticeae</taxon>
        <taxon>Triticinae</taxon>
        <taxon>Aegilops</taxon>
    </lineage>
</organism>
<dbReference type="Gene3D" id="3.10.20.90">
    <property type="entry name" value="Phosphatidylinositol 3-kinase Catalytic Subunit, Chain A, domain 1"/>
    <property type="match status" value="5"/>
</dbReference>
<reference evidence="4" key="3">
    <citation type="journal article" date="2017" name="Nature">
        <title>Genome sequence of the progenitor of the wheat D genome Aegilops tauschii.</title>
        <authorList>
            <person name="Luo M.C."/>
            <person name="Gu Y.Q."/>
            <person name="Puiu D."/>
            <person name="Wang H."/>
            <person name="Twardziok S.O."/>
            <person name="Deal K.R."/>
            <person name="Huo N."/>
            <person name="Zhu T."/>
            <person name="Wang L."/>
            <person name="Wang Y."/>
            <person name="McGuire P.E."/>
            <person name="Liu S."/>
            <person name="Long H."/>
            <person name="Ramasamy R.K."/>
            <person name="Rodriguez J.C."/>
            <person name="Van S.L."/>
            <person name="Yuan L."/>
            <person name="Wang Z."/>
            <person name="Xia Z."/>
            <person name="Xiao L."/>
            <person name="Anderson O.D."/>
            <person name="Ouyang S."/>
            <person name="Liang Y."/>
            <person name="Zimin A.V."/>
            <person name="Pertea G."/>
            <person name="Qi P."/>
            <person name="Bennetzen J.L."/>
            <person name="Dai X."/>
            <person name="Dawson M.W."/>
            <person name="Muller H.G."/>
            <person name="Kugler K."/>
            <person name="Rivarola-Duarte L."/>
            <person name="Spannagl M."/>
            <person name="Mayer K.F.X."/>
            <person name="Lu F.H."/>
            <person name="Bevan M.W."/>
            <person name="Leroy P."/>
            <person name="Li P."/>
            <person name="You F.M."/>
            <person name="Sun Q."/>
            <person name="Liu Z."/>
            <person name="Lyons E."/>
            <person name="Wicker T."/>
            <person name="Salzberg S.L."/>
            <person name="Devos K.M."/>
            <person name="Dvorak J."/>
        </authorList>
    </citation>
    <scope>NUCLEOTIDE SEQUENCE [LARGE SCALE GENOMIC DNA]</scope>
    <source>
        <strain evidence="4">cv. AL8/78</strain>
    </source>
</reference>
<feature type="domain" description="Ubiquitin-like" evidence="3">
    <location>
        <begin position="107"/>
        <end position="180"/>
    </location>
</feature>
<dbReference type="InterPro" id="IPR029071">
    <property type="entry name" value="Ubiquitin-like_domsf"/>
</dbReference>
<reference evidence="5" key="2">
    <citation type="journal article" date="2017" name="Nat. Plants">
        <title>The Aegilops tauschii genome reveals multiple impacts of transposons.</title>
        <authorList>
            <person name="Zhao G."/>
            <person name="Zou C."/>
            <person name="Li K."/>
            <person name="Wang K."/>
            <person name="Li T."/>
            <person name="Gao L."/>
            <person name="Zhang X."/>
            <person name="Wang H."/>
            <person name="Yang Z."/>
            <person name="Liu X."/>
            <person name="Jiang W."/>
            <person name="Mao L."/>
            <person name="Kong X."/>
            <person name="Jiao Y."/>
            <person name="Jia J."/>
        </authorList>
    </citation>
    <scope>NUCLEOTIDE SEQUENCE [LARGE SCALE GENOMIC DNA]</scope>
    <source>
        <strain evidence="5">cv. AL8/78</strain>
    </source>
</reference>
<name>A0A453GS11_AEGTS</name>
<dbReference type="Pfam" id="PF00240">
    <property type="entry name" value="ubiquitin"/>
    <property type="match status" value="5"/>
</dbReference>
<evidence type="ECO:0000313" key="4">
    <source>
        <dbReference type="EnsemblPlants" id="AET3Gv21175100.2"/>
    </source>
</evidence>
<evidence type="ECO:0000256" key="1">
    <source>
        <dbReference type="ARBA" id="ARBA00022499"/>
    </source>
</evidence>
<dbReference type="EnsemblPlants" id="AET3Gv21175100.2">
    <property type="protein sequence ID" value="AET3Gv21175100.2"/>
    <property type="gene ID" value="AET3Gv21175100"/>
</dbReference>
<protein>
    <recommendedName>
        <fullName evidence="3">Ubiquitin-like domain-containing protein</fullName>
    </recommendedName>
</protein>
<evidence type="ECO:0000256" key="2">
    <source>
        <dbReference type="ARBA" id="ARBA00022843"/>
    </source>
</evidence>